<dbReference type="Gene3D" id="3.40.50.720">
    <property type="entry name" value="NAD(P)-binding Rossmann-like Domain"/>
    <property type="match status" value="1"/>
</dbReference>
<dbReference type="CDD" id="cd05233">
    <property type="entry name" value="SDR_c"/>
    <property type="match status" value="1"/>
</dbReference>
<keyword evidence="5" id="KW-1185">Reference proteome</keyword>
<dbReference type="Proteomes" id="UP000294257">
    <property type="component" value="Unassembled WGS sequence"/>
</dbReference>
<dbReference type="PANTHER" id="PTHR44196">
    <property type="entry name" value="DEHYDROGENASE/REDUCTASE SDR FAMILY MEMBER 7B"/>
    <property type="match status" value="1"/>
</dbReference>
<dbReference type="AlphaFoldDB" id="A0A4Q7KKT2"/>
<sequence length="264" mass="27585">MPTNRPLTGKVVAVTGGGQGIGRAIAFSLARAGADVLIGDLDGAAAERAAHEISEQTGARVGGLSLDVTYARDFAEFLHGAEAAFGPVDVLVNNAGVMWVGPFADEPAEEAARQITVNLHGVLHGMKLAIPAMRRRGQGHVVTIASAASKLAPAGEATYTATKHAVYGYCSAVRAELRGSGVDVSMVLPGVVDTALAVGTSTGPVRLLRPEDVAAAVLRVILRPRFEVFVPKHIGVVPRLAALLPDPLRDLLYRLVVPDQLRRS</sequence>
<gene>
    <name evidence="4" type="ORF">EV193_10660</name>
</gene>
<evidence type="ECO:0000256" key="2">
    <source>
        <dbReference type="ARBA" id="ARBA00023002"/>
    </source>
</evidence>
<dbReference type="InterPro" id="IPR036291">
    <property type="entry name" value="NAD(P)-bd_dom_sf"/>
</dbReference>
<name>A0A4Q7KKT2_9PSEU</name>
<dbReference type="NCBIfam" id="NF005878">
    <property type="entry name" value="PRK07825.1"/>
    <property type="match status" value="1"/>
</dbReference>
<dbReference type="InterPro" id="IPR002347">
    <property type="entry name" value="SDR_fam"/>
</dbReference>
<dbReference type="GO" id="GO:0016020">
    <property type="term" value="C:membrane"/>
    <property type="evidence" value="ECO:0007669"/>
    <property type="project" value="TreeGrafter"/>
</dbReference>
<proteinExistence type="inferred from homology"/>
<evidence type="ECO:0000256" key="1">
    <source>
        <dbReference type="ARBA" id="ARBA00006484"/>
    </source>
</evidence>
<dbReference type="SUPFAM" id="SSF51735">
    <property type="entry name" value="NAD(P)-binding Rossmann-fold domains"/>
    <property type="match status" value="1"/>
</dbReference>
<dbReference type="RefSeq" id="WP_130345457.1">
    <property type="nucleotide sequence ID" value="NZ_SGWQ01000006.1"/>
</dbReference>
<keyword evidence="2" id="KW-0560">Oxidoreductase</keyword>
<dbReference type="InterPro" id="IPR020904">
    <property type="entry name" value="Sc_DH/Rdtase_CS"/>
</dbReference>
<dbReference type="PANTHER" id="PTHR44196:SF1">
    <property type="entry name" value="DEHYDROGENASE_REDUCTASE SDR FAMILY MEMBER 7B"/>
    <property type="match status" value="1"/>
</dbReference>
<dbReference type="PRINTS" id="PR00081">
    <property type="entry name" value="GDHRDH"/>
</dbReference>
<comment type="caution">
    <text evidence="4">The sequence shown here is derived from an EMBL/GenBank/DDBJ whole genome shotgun (WGS) entry which is preliminary data.</text>
</comment>
<dbReference type="PRINTS" id="PR00080">
    <property type="entry name" value="SDRFAMILY"/>
</dbReference>
<evidence type="ECO:0008006" key="6">
    <source>
        <dbReference type="Google" id="ProtNLM"/>
    </source>
</evidence>
<comment type="similarity">
    <text evidence="1 3">Belongs to the short-chain dehydrogenases/reductases (SDR) family.</text>
</comment>
<dbReference type="GO" id="GO:0016491">
    <property type="term" value="F:oxidoreductase activity"/>
    <property type="evidence" value="ECO:0007669"/>
    <property type="project" value="UniProtKB-KW"/>
</dbReference>
<accession>A0A4Q7KKT2</accession>
<dbReference type="EMBL" id="SGWQ01000006">
    <property type="protein sequence ID" value="RZS36826.1"/>
    <property type="molecule type" value="Genomic_DNA"/>
</dbReference>
<dbReference type="PROSITE" id="PS00061">
    <property type="entry name" value="ADH_SHORT"/>
    <property type="match status" value="1"/>
</dbReference>
<evidence type="ECO:0000256" key="3">
    <source>
        <dbReference type="RuleBase" id="RU000363"/>
    </source>
</evidence>
<dbReference type="Pfam" id="PF00106">
    <property type="entry name" value="adh_short"/>
    <property type="match status" value="1"/>
</dbReference>
<protein>
    <recommendedName>
        <fullName evidence="6">Short-subunit dehydrogenase</fullName>
    </recommendedName>
</protein>
<evidence type="ECO:0000313" key="5">
    <source>
        <dbReference type="Proteomes" id="UP000294257"/>
    </source>
</evidence>
<reference evidence="4 5" key="1">
    <citation type="submission" date="2019-02" db="EMBL/GenBank/DDBJ databases">
        <title>Genomic Encyclopedia of Type Strains, Phase IV (KMG-IV): sequencing the most valuable type-strain genomes for metagenomic binning, comparative biology and taxonomic classification.</title>
        <authorList>
            <person name="Goeker M."/>
        </authorList>
    </citation>
    <scope>NUCLEOTIDE SEQUENCE [LARGE SCALE GENOMIC DNA]</scope>
    <source>
        <strain evidence="4 5">DSM 101727</strain>
    </source>
</reference>
<evidence type="ECO:0000313" key="4">
    <source>
        <dbReference type="EMBL" id="RZS36826.1"/>
    </source>
</evidence>
<organism evidence="4 5">
    <name type="scientific">Herbihabitans rhizosphaerae</name>
    <dbReference type="NCBI Taxonomy" id="1872711"/>
    <lineage>
        <taxon>Bacteria</taxon>
        <taxon>Bacillati</taxon>
        <taxon>Actinomycetota</taxon>
        <taxon>Actinomycetes</taxon>
        <taxon>Pseudonocardiales</taxon>
        <taxon>Pseudonocardiaceae</taxon>
        <taxon>Herbihabitans</taxon>
    </lineage>
</organism>
<dbReference type="OrthoDB" id="9775296at2"/>